<dbReference type="EMBL" id="CAJVPL010001220">
    <property type="protein sequence ID" value="CAG8559597.1"/>
    <property type="molecule type" value="Genomic_DNA"/>
</dbReference>
<feature type="coiled-coil region" evidence="1">
    <location>
        <begin position="113"/>
        <end position="211"/>
    </location>
</feature>
<comment type="caution">
    <text evidence="3">The sequence shown here is derived from an EMBL/GenBank/DDBJ whole genome shotgun (WGS) entry which is preliminary data.</text>
</comment>
<dbReference type="Proteomes" id="UP000789831">
    <property type="component" value="Unassembled WGS sequence"/>
</dbReference>
<dbReference type="OrthoDB" id="5592486at2759"/>
<evidence type="ECO:0000313" key="4">
    <source>
        <dbReference type="Proteomes" id="UP000789831"/>
    </source>
</evidence>
<dbReference type="Gene3D" id="3.40.50.1820">
    <property type="entry name" value="alpha/beta hydrolase"/>
    <property type="match status" value="2"/>
</dbReference>
<feature type="region of interest" description="Disordered" evidence="2">
    <location>
        <begin position="412"/>
        <end position="457"/>
    </location>
</feature>
<evidence type="ECO:0000256" key="2">
    <source>
        <dbReference type="SAM" id="MobiDB-lite"/>
    </source>
</evidence>
<feature type="region of interest" description="Disordered" evidence="2">
    <location>
        <begin position="256"/>
        <end position="286"/>
    </location>
</feature>
<keyword evidence="1" id="KW-0175">Coiled coil</keyword>
<dbReference type="PANTHER" id="PTHR11440">
    <property type="entry name" value="LECITHIN-CHOLESTEROL ACYLTRANSFERASE-RELATED"/>
    <property type="match status" value="1"/>
</dbReference>
<evidence type="ECO:0000256" key="1">
    <source>
        <dbReference type="SAM" id="Coils"/>
    </source>
</evidence>
<proteinExistence type="predicted"/>
<keyword evidence="4" id="KW-1185">Reference proteome</keyword>
<protein>
    <submittedName>
        <fullName evidence="3">12719_t:CDS:1</fullName>
    </submittedName>
</protein>
<dbReference type="InterPro" id="IPR029058">
    <property type="entry name" value="AB_hydrolase_fold"/>
</dbReference>
<feature type="compositionally biased region" description="Basic and acidic residues" evidence="2">
    <location>
        <begin position="425"/>
        <end position="437"/>
    </location>
</feature>
<name>A0A9N9BD20_9GLOM</name>
<dbReference type="AlphaFoldDB" id="A0A9N9BD20"/>
<sequence length="834" mass="93129">MDKNNYGNTSPDSPTPLKYSKYLSAYLSQTRIVDQGTTVASSCDVSKENESPAYSSLSSSTLSNSLMLSSRNWDLKKLISKVDNIAHTLDETLIIIRGKSSKEKSFMDELKHLREAVSQYSQLDESIKRMIEKTQVSLKSEITQELLNQITAQLSEFRQELSKIVEDNTQLQEIKYQATFQSVAESQAWNLVEIRNELNAHRQLLDAIIEQNKSIFQLHERYLLDFQNREILKEMNSINNNSNRIFKDPMIDNDNQQHKYQLSSGDDDDNNNNSNELMELPSLRNLTDVSRASERNSIVSSDSDIARNTTTSFPRIQNQQPSNNITNTSISEGKSKFKIYLYSCTPKNYVTTKSPTEKVARSVNFLSTPSVLMVLTASTKAAAQLVQAVSAAFNFKSTSLILPQIKQHLGWEGVNSSNDNDDEDKSIVDKKHIKWDSETTSNGGTESAKRNGPDMPVQPHYRSPRLPIVLCHGLFGFDKLGPASLPQLQIHYWGGVQEALQKIGAQVVVTKVPRTGGIRSRARELHRILESNLAGTDVNLLAHSMGGLDCRYLIAHLPTEKCTIRTLTTVATPHRGSPFMDWCRDNFGVGVVPDSFGATAKAVDETMNRLENGSHKDQQRAVSSDHDNEESIFSKYRKLVSQSGNKDSSSGTRKIFPLSIPIPNMNFSIPSIPVPNINLPQISLPNISLPNLNVSLALSSTLASTTAIINPLTRLLIQAVDAPAYSNLTTDYCTNHFNPNTPNHPSVAYYSYGAAADIPGWSPLHFPYQIIKAKEGLNDGLVSVKSAQWGRYIQTVDCDHWDLTDRWRTKIGANKFDPVEFYLHAATFLAKEGY</sequence>
<gene>
    <name evidence="3" type="ORF">AGERDE_LOCUS7084</name>
</gene>
<evidence type="ECO:0000313" key="3">
    <source>
        <dbReference type="EMBL" id="CAG8559597.1"/>
    </source>
</evidence>
<reference evidence="3" key="1">
    <citation type="submission" date="2021-06" db="EMBL/GenBank/DDBJ databases">
        <authorList>
            <person name="Kallberg Y."/>
            <person name="Tangrot J."/>
            <person name="Rosling A."/>
        </authorList>
    </citation>
    <scope>NUCLEOTIDE SEQUENCE</scope>
    <source>
        <strain evidence="3">MT106</strain>
    </source>
</reference>
<dbReference type="SUPFAM" id="SSF53474">
    <property type="entry name" value="alpha/beta-Hydrolases"/>
    <property type="match status" value="1"/>
</dbReference>
<organism evidence="3 4">
    <name type="scientific">Ambispora gerdemannii</name>
    <dbReference type="NCBI Taxonomy" id="144530"/>
    <lineage>
        <taxon>Eukaryota</taxon>
        <taxon>Fungi</taxon>
        <taxon>Fungi incertae sedis</taxon>
        <taxon>Mucoromycota</taxon>
        <taxon>Glomeromycotina</taxon>
        <taxon>Glomeromycetes</taxon>
        <taxon>Archaeosporales</taxon>
        <taxon>Ambisporaceae</taxon>
        <taxon>Ambispora</taxon>
    </lineage>
</organism>
<accession>A0A9N9BD20</accession>